<keyword evidence="1" id="KW-0805">Transcription regulation</keyword>
<sequence>MPRVEVAVPFQDNWYFDAVCDGIAGRLRAADPGLVVRVLTERPGREGRARVTDLLHEALADPDCVGAVAVHFEFKGEQVERLREHGKPVVVIGGRCAGLPSVFVDDEGVARLATEHLLSLGHVSITHLAGYALSPDDFTMRADRVRGYSEAMRIAGLDEHSQVKPCEFTHDAAYRAARELLSAEDRPTAVFAVADELALAVLDAAEDLGLRVPQDLSVIGVDDHRDAAARGLTTWRQSPEEAGGAAADRLLGAVDDDEQLLGSVLVRRATTAAPPAPAGPPARPSLVSRLLRRTR</sequence>
<dbReference type="Pfam" id="PF13377">
    <property type="entry name" value="Peripla_BP_3"/>
    <property type="match status" value="1"/>
</dbReference>
<dbReference type="Proteomes" id="UP001500121">
    <property type="component" value="Unassembled WGS sequence"/>
</dbReference>
<proteinExistence type="predicted"/>
<keyword evidence="7" id="KW-1185">Reference proteome</keyword>
<evidence type="ECO:0000256" key="2">
    <source>
        <dbReference type="ARBA" id="ARBA00023125"/>
    </source>
</evidence>
<dbReference type="PANTHER" id="PTHR30146">
    <property type="entry name" value="LACI-RELATED TRANSCRIPTIONAL REPRESSOR"/>
    <property type="match status" value="1"/>
</dbReference>
<accession>A0ABP8ZG53</accession>
<feature type="compositionally biased region" description="Pro residues" evidence="4">
    <location>
        <begin position="274"/>
        <end position="283"/>
    </location>
</feature>
<dbReference type="PANTHER" id="PTHR30146:SF153">
    <property type="entry name" value="LACTOSE OPERON REPRESSOR"/>
    <property type="match status" value="1"/>
</dbReference>
<evidence type="ECO:0000259" key="5">
    <source>
        <dbReference type="Pfam" id="PF13377"/>
    </source>
</evidence>
<evidence type="ECO:0000256" key="1">
    <source>
        <dbReference type="ARBA" id="ARBA00023015"/>
    </source>
</evidence>
<feature type="region of interest" description="Disordered" evidence="4">
    <location>
        <begin position="271"/>
        <end position="295"/>
    </location>
</feature>
<dbReference type="RefSeq" id="WP_345482236.1">
    <property type="nucleotide sequence ID" value="NZ_BAABLP010000009.1"/>
</dbReference>
<evidence type="ECO:0000256" key="3">
    <source>
        <dbReference type="ARBA" id="ARBA00023163"/>
    </source>
</evidence>
<dbReference type="CDD" id="cd06267">
    <property type="entry name" value="PBP1_LacI_sugar_binding-like"/>
    <property type="match status" value="1"/>
</dbReference>
<reference evidence="7" key="1">
    <citation type="journal article" date="2019" name="Int. J. Syst. Evol. Microbiol.">
        <title>The Global Catalogue of Microorganisms (GCM) 10K type strain sequencing project: providing services to taxonomists for standard genome sequencing and annotation.</title>
        <authorList>
            <consortium name="The Broad Institute Genomics Platform"/>
            <consortium name="The Broad Institute Genome Sequencing Center for Infectious Disease"/>
            <person name="Wu L."/>
            <person name="Ma J."/>
        </authorList>
    </citation>
    <scope>NUCLEOTIDE SEQUENCE [LARGE SCALE GENOMIC DNA]</scope>
    <source>
        <strain evidence="7">JCM 19015</strain>
    </source>
</reference>
<organism evidence="6 7">
    <name type="scientific">Amnibacterium soli</name>
    <dbReference type="NCBI Taxonomy" id="1282736"/>
    <lineage>
        <taxon>Bacteria</taxon>
        <taxon>Bacillati</taxon>
        <taxon>Actinomycetota</taxon>
        <taxon>Actinomycetes</taxon>
        <taxon>Micrococcales</taxon>
        <taxon>Microbacteriaceae</taxon>
        <taxon>Amnibacterium</taxon>
    </lineage>
</organism>
<dbReference type="SUPFAM" id="SSF53822">
    <property type="entry name" value="Periplasmic binding protein-like I"/>
    <property type="match status" value="1"/>
</dbReference>
<gene>
    <name evidence="6" type="ORF">GCM10025783_30800</name>
</gene>
<evidence type="ECO:0000313" key="7">
    <source>
        <dbReference type="Proteomes" id="UP001500121"/>
    </source>
</evidence>
<protein>
    <recommendedName>
        <fullName evidence="5">Transcriptional regulator LacI/GalR-like sensor domain-containing protein</fullName>
    </recommendedName>
</protein>
<keyword evidence="2" id="KW-0238">DNA-binding</keyword>
<comment type="caution">
    <text evidence="6">The sequence shown here is derived from an EMBL/GenBank/DDBJ whole genome shotgun (WGS) entry which is preliminary data.</text>
</comment>
<name>A0ABP8ZG53_9MICO</name>
<dbReference type="InterPro" id="IPR028082">
    <property type="entry name" value="Peripla_BP_I"/>
</dbReference>
<feature type="domain" description="Transcriptional regulator LacI/GalR-like sensor" evidence="5">
    <location>
        <begin position="114"/>
        <end position="264"/>
    </location>
</feature>
<dbReference type="Gene3D" id="3.40.50.2300">
    <property type="match status" value="2"/>
</dbReference>
<dbReference type="InterPro" id="IPR046335">
    <property type="entry name" value="LacI/GalR-like_sensor"/>
</dbReference>
<keyword evidence="3" id="KW-0804">Transcription</keyword>
<dbReference type="EMBL" id="BAABLP010000009">
    <property type="protein sequence ID" value="GAA4755504.1"/>
    <property type="molecule type" value="Genomic_DNA"/>
</dbReference>
<evidence type="ECO:0000256" key="4">
    <source>
        <dbReference type="SAM" id="MobiDB-lite"/>
    </source>
</evidence>
<evidence type="ECO:0000313" key="6">
    <source>
        <dbReference type="EMBL" id="GAA4755504.1"/>
    </source>
</evidence>